<dbReference type="EMBL" id="VFPQ01000001">
    <property type="protein sequence ID" value="TQM74289.1"/>
    <property type="molecule type" value="Genomic_DNA"/>
</dbReference>
<dbReference type="Proteomes" id="UP000319213">
    <property type="component" value="Unassembled WGS sequence"/>
</dbReference>
<name>A0A543IUP8_9ACTN</name>
<evidence type="ECO:0000313" key="3">
    <source>
        <dbReference type="Proteomes" id="UP000319213"/>
    </source>
</evidence>
<organism evidence="2 3">
    <name type="scientific">Thermopolyspora flexuosa</name>
    <dbReference type="NCBI Taxonomy" id="103836"/>
    <lineage>
        <taxon>Bacteria</taxon>
        <taxon>Bacillati</taxon>
        <taxon>Actinomycetota</taxon>
        <taxon>Actinomycetes</taxon>
        <taxon>Streptosporangiales</taxon>
        <taxon>Streptosporangiaceae</taxon>
        <taxon>Thermopolyspora</taxon>
    </lineage>
</organism>
<keyword evidence="3" id="KW-1185">Reference proteome</keyword>
<keyword evidence="1" id="KW-0472">Membrane</keyword>
<dbReference type="InterPro" id="IPR045428">
    <property type="entry name" value="EACC1"/>
</dbReference>
<dbReference type="RefSeq" id="WP_189136268.1">
    <property type="nucleotide sequence ID" value="NZ_BMPV01000006.1"/>
</dbReference>
<feature type="transmembrane region" description="Helical" evidence="1">
    <location>
        <begin position="52"/>
        <end position="74"/>
    </location>
</feature>
<dbReference type="AlphaFoldDB" id="A0A543IUP8"/>
<sequence length="128" mass="13667">MDALVITSENGSADLLRELYTWLLDEPELRGRVRLHEKAAAPGRLGGMSDTVVQLMLGSGGGAATAASVIIAWLRTRRGEITVKLTRGDQTLEVSAKGVKDMSEEALRELSTHIAGQLAASATADERH</sequence>
<keyword evidence="1" id="KW-1133">Transmembrane helix</keyword>
<keyword evidence="1" id="KW-0812">Transmembrane</keyword>
<evidence type="ECO:0000313" key="2">
    <source>
        <dbReference type="EMBL" id="TQM74289.1"/>
    </source>
</evidence>
<protein>
    <submittedName>
        <fullName evidence="2">Uncharacterized protein</fullName>
    </submittedName>
</protein>
<gene>
    <name evidence="2" type="ORF">FHX40_0957</name>
</gene>
<accession>A0A543IUP8</accession>
<dbReference type="Pfam" id="PF19953">
    <property type="entry name" value="EACC1"/>
    <property type="match status" value="1"/>
</dbReference>
<reference evidence="2 3" key="1">
    <citation type="submission" date="2019-06" db="EMBL/GenBank/DDBJ databases">
        <title>Sequencing the genomes of 1000 actinobacteria strains.</title>
        <authorList>
            <person name="Klenk H.-P."/>
        </authorList>
    </citation>
    <scope>NUCLEOTIDE SEQUENCE [LARGE SCALE GENOMIC DNA]</scope>
    <source>
        <strain evidence="2 3">DSM 43186</strain>
    </source>
</reference>
<proteinExistence type="predicted"/>
<comment type="caution">
    <text evidence="2">The sequence shown here is derived from an EMBL/GenBank/DDBJ whole genome shotgun (WGS) entry which is preliminary data.</text>
</comment>
<evidence type="ECO:0000256" key="1">
    <source>
        <dbReference type="SAM" id="Phobius"/>
    </source>
</evidence>